<dbReference type="PANTHER" id="PTHR17490">
    <property type="entry name" value="SUA5"/>
    <property type="match status" value="1"/>
</dbReference>
<dbReference type="PROSITE" id="PS51163">
    <property type="entry name" value="YRDC"/>
    <property type="match status" value="1"/>
</dbReference>
<evidence type="ECO:0000256" key="4">
    <source>
        <dbReference type="ARBA" id="ARBA00022490"/>
    </source>
</evidence>
<comment type="catalytic activity">
    <reaction evidence="11">
        <text>L-threonine + hydrogencarbonate + ATP = L-threonylcarbamoyladenylate + diphosphate + H2O</text>
        <dbReference type="Rhea" id="RHEA:36407"/>
        <dbReference type="ChEBI" id="CHEBI:15377"/>
        <dbReference type="ChEBI" id="CHEBI:17544"/>
        <dbReference type="ChEBI" id="CHEBI:30616"/>
        <dbReference type="ChEBI" id="CHEBI:33019"/>
        <dbReference type="ChEBI" id="CHEBI:57926"/>
        <dbReference type="ChEBI" id="CHEBI:73682"/>
        <dbReference type="EC" id="2.7.7.87"/>
    </reaction>
</comment>
<dbReference type="GO" id="GO:0006450">
    <property type="term" value="P:regulation of translational fidelity"/>
    <property type="evidence" value="ECO:0007669"/>
    <property type="project" value="TreeGrafter"/>
</dbReference>
<dbReference type="EMBL" id="CADCWN010000091">
    <property type="protein sequence ID" value="CAA9562358.1"/>
    <property type="molecule type" value="Genomic_DNA"/>
</dbReference>
<evidence type="ECO:0000256" key="10">
    <source>
        <dbReference type="ARBA" id="ARBA00029774"/>
    </source>
</evidence>
<gene>
    <name evidence="13" type="ORF">AVDCRST_MAG18-1193</name>
</gene>
<dbReference type="Gene3D" id="3.90.870.10">
    <property type="entry name" value="DHBP synthase"/>
    <property type="match status" value="1"/>
</dbReference>
<dbReference type="Pfam" id="PF01300">
    <property type="entry name" value="Sua5_yciO_yrdC"/>
    <property type="match status" value="1"/>
</dbReference>
<reference evidence="13" key="1">
    <citation type="submission" date="2020-02" db="EMBL/GenBank/DDBJ databases">
        <authorList>
            <person name="Meier V. D."/>
        </authorList>
    </citation>
    <scope>NUCLEOTIDE SEQUENCE</scope>
    <source>
        <strain evidence="13">AVDCRST_MAG18</strain>
    </source>
</reference>
<protein>
    <recommendedName>
        <fullName evidence="10">L-threonylcarbamoyladenylate synthase</fullName>
        <ecNumber evidence="3">2.7.7.87</ecNumber>
    </recommendedName>
    <alternativeName>
        <fullName evidence="10">L-threonylcarbamoyladenylate synthase</fullName>
    </alternativeName>
</protein>
<dbReference type="GO" id="GO:0003725">
    <property type="term" value="F:double-stranded RNA binding"/>
    <property type="evidence" value="ECO:0007669"/>
    <property type="project" value="InterPro"/>
</dbReference>
<feature type="domain" description="YrdC-like" evidence="12">
    <location>
        <begin position="8"/>
        <end position="194"/>
    </location>
</feature>
<evidence type="ECO:0000256" key="9">
    <source>
        <dbReference type="ARBA" id="ARBA00022840"/>
    </source>
</evidence>
<name>A0A6J4UZ29_9BACT</name>
<evidence type="ECO:0000256" key="6">
    <source>
        <dbReference type="ARBA" id="ARBA00022694"/>
    </source>
</evidence>
<dbReference type="GO" id="GO:0008033">
    <property type="term" value="P:tRNA processing"/>
    <property type="evidence" value="ECO:0007669"/>
    <property type="project" value="UniProtKB-KW"/>
</dbReference>
<dbReference type="GO" id="GO:0005524">
    <property type="term" value="F:ATP binding"/>
    <property type="evidence" value="ECO:0007669"/>
    <property type="project" value="UniProtKB-KW"/>
</dbReference>
<comment type="similarity">
    <text evidence="2">Belongs to the SUA5 family.</text>
</comment>
<evidence type="ECO:0000256" key="7">
    <source>
        <dbReference type="ARBA" id="ARBA00022695"/>
    </source>
</evidence>
<evidence type="ECO:0000256" key="2">
    <source>
        <dbReference type="ARBA" id="ARBA00007663"/>
    </source>
</evidence>
<dbReference type="NCBIfam" id="TIGR00057">
    <property type="entry name" value="L-threonylcarbamoyladenylate synthase"/>
    <property type="match status" value="1"/>
</dbReference>
<keyword evidence="4" id="KW-0963">Cytoplasm</keyword>
<dbReference type="InterPro" id="IPR017945">
    <property type="entry name" value="DHBP_synth_RibB-like_a/b_dom"/>
</dbReference>
<dbReference type="EC" id="2.7.7.87" evidence="3"/>
<dbReference type="GO" id="GO:0005737">
    <property type="term" value="C:cytoplasm"/>
    <property type="evidence" value="ECO:0007669"/>
    <property type="project" value="UniProtKB-SubCell"/>
</dbReference>
<dbReference type="InterPro" id="IPR006070">
    <property type="entry name" value="Sua5-like_dom"/>
</dbReference>
<dbReference type="SUPFAM" id="SSF55821">
    <property type="entry name" value="YrdC/RibB"/>
    <property type="match status" value="1"/>
</dbReference>
<comment type="subcellular location">
    <subcellularLocation>
        <location evidence="1">Cytoplasm</location>
    </subcellularLocation>
</comment>
<dbReference type="PANTHER" id="PTHR17490:SF16">
    <property type="entry name" value="THREONYLCARBAMOYL-AMP SYNTHASE"/>
    <property type="match status" value="1"/>
</dbReference>
<evidence type="ECO:0000313" key="13">
    <source>
        <dbReference type="EMBL" id="CAA9562358.1"/>
    </source>
</evidence>
<dbReference type="GO" id="GO:0061710">
    <property type="term" value="F:L-threonylcarbamoyladenylate synthase"/>
    <property type="evidence" value="ECO:0007669"/>
    <property type="project" value="UniProtKB-EC"/>
</dbReference>
<proteinExistence type="inferred from homology"/>
<dbReference type="AlphaFoldDB" id="A0A6J4UZ29"/>
<evidence type="ECO:0000256" key="1">
    <source>
        <dbReference type="ARBA" id="ARBA00004496"/>
    </source>
</evidence>
<keyword evidence="6" id="KW-0819">tRNA processing</keyword>
<dbReference type="GO" id="GO:0000049">
    <property type="term" value="F:tRNA binding"/>
    <property type="evidence" value="ECO:0007669"/>
    <property type="project" value="TreeGrafter"/>
</dbReference>
<keyword evidence="5 13" id="KW-0808">Transferase</keyword>
<accession>A0A6J4UZ29</accession>
<dbReference type="InterPro" id="IPR050156">
    <property type="entry name" value="TC-AMP_synthase_SUA5"/>
</dbReference>
<evidence type="ECO:0000256" key="11">
    <source>
        <dbReference type="ARBA" id="ARBA00048366"/>
    </source>
</evidence>
<keyword evidence="8" id="KW-0547">Nucleotide-binding</keyword>
<keyword evidence="7 13" id="KW-0548">Nucleotidyltransferase</keyword>
<keyword evidence="9" id="KW-0067">ATP-binding</keyword>
<evidence type="ECO:0000256" key="3">
    <source>
        <dbReference type="ARBA" id="ARBA00012584"/>
    </source>
</evidence>
<sequence>MLIAANDPQALPWALDALERGALVVIPTDTVYGLAARLDRPEALERLYTTKGREAGKAIPVLIADADRLSTLTRALPEGAEEFAARFWPGPLTIVLPRAATVPDLVTAGGETVGVRMPAHPIALAIIAGCGGALAVTSANRSGEPSLRDADAVAEALGGAVEIIVDSGPTPGGVASTVIALTDSGPQILREGPITADELRAAWAETVGR</sequence>
<organism evidence="13">
    <name type="scientific">uncultured Thermomicrobiales bacterium</name>
    <dbReference type="NCBI Taxonomy" id="1645740"/>
    <lineage>
        <taxon>Bacteria</taxon>
        <taxon>Pseudomonadati</taxon>
        <taxon>Thermomicrobiota</taxon>
        <taxon>Thermomicrobia</taxon>
        <taxon>Thermomicrobiales</taxon>
        <taxon>environmental samples</taxon>
    </lineage>
</organism>
<evidence type="ECO:0000256" key="5">
    <source>
        <dbReference type="ARBA" id="ARBA00022679"/>
    </source>
</evidence>
<evidence type="ECO:0000259" key="12">
    <source>
        <dbReference type="PROSITE" id="PS51163"/>
    </source>
</evidence>
<evidence type="ECO:0000256" key="8">
    <source>
        <dbReference type="ARBA" id="ARBA00022741"/>
    </source>
</evidence>